<proteinExistence type="inferred from homology"/>
<dbReference type="SUPFAM" id="SSF48264">
    <property type="entry name" value="Cytochrome P450"/>
    <property type="match status" value="1"/>
</dbReference>
<gene>
    <name evidence="2" type="ORF">LEP48_17905</name>
</gene>
<dbReference type="PANTHER" id="PTHR46696:SF1">
    <property type="entry name" value="CYTOCHROME P450 YJIB-RELATED"/>
    <property type="match status" value="1"/>
</dbReference>
<dbReference type="Proteomes" id="UP001319870">
    <property type="component" value="Unassembled WGS sequence"/>
</dbReference>
<comment type="similarity">
    <text evidence="1">Belongs to the cytochrome P450 family.</text>
</comment>
<comment type="caution">
    <text evidence="2">The sequence shown here is derived from an EMBL/GenBank/DDBJ whole genome shotgun (WGS) entry which is preliminary data.</text>
</comment>
<protein>
    <submittedName>
        <fullName evidence="2">Cytochrome P450</fullName>
    </submittedName>
</protein>
<reference evidence="2 3" key="1">
    <citation type="submission" date="2021-09" db="EMBL/GenBank/DDBJ databases">
        <title>Isoptericola luteus sp. nov., a novel bacterium isolated from Harbin, the capital city of Heilongjiang province.</title>
        <authorList>
            <person name="Li J."/>
        </authorList>
    </citation>
    <scope>NUCLEOTIDE SEQUENCE [LARGE SCALE GENOMIC DNA]</scope>
    <source>
        <strain evidence="2 3">NEAU-Y5</strain>
    </source>
</reference>
<keyword evidence="3" id="KW-1185">Reference proteome</keyword>
<evidence type="ECO:0000313" key="2">
    <source>
        <dbReference type="EMBL" id="MCA5895207.1"/>
    </source>
</evidence>
<dbReference type="EMBL" id="JAIXCQ010000019">
    <property type="protein sequence ID" value="MCA5895207.1"/>
    <property type="molecule type" value="Genomic_DNA"/>
</dbReference>
<evidence type="ECO:0000256" key="1">
    <source>
        <dbReference type="ARBA" id="ARBA00010617"/>
    </source>
</evidence>
<dbReference type="RefSeq" id="WP_225566939.1">
    <property type="nucleotide sequence ID" value="NZ_JAIXCQ010000019.1"/>
</dbReference>
<sequence>MSLTAAGRVLRLEEVADRPLLADLAGAPDPRASYDALRSRWGVLAPVDLEPGVPAWLALGYDAVTQVLRNEALFSRDSRHWRYESERLVPFRGPTRAVLAQRDGVHDRDGSEHRRLHGPVADALEAVEERRVARTLAVACSAVLDRLATRGSADLVAEYAVDVPVRVLADLLGMTLGDARRMHELTVDLRSGTDAAYPAVARIEDLLAEFVAGRRAEPSDDLTSVLLAHPGHDNDLEVMSAVAVLFQTAHDAEVSWIANTLQRLLGDPAFAGRLHGGRISLDDALDEVARETPPLPHLLPRYALADGELGGQPVAAGDAVVPAVAAANADRSVRSADPWEQVDSRFHLTWGTGAHACPAHRTAPLITRTVVGHFLARVADIELATAPEDIAPVRSAWTRYPRELPVRFVRSAARPAS</sequence>
<name>A0ABS7ZL34_9MICO</name>
<dbReference type="InterPro" id="IPR036396">
    <property type="entry name" value="Cyt_P450_sf"/>
</dbReference>
<dbReference type="Gene3D" id="1.10.630.10">
    <property type="entry name" value="Cytochrome P450"/>
    <property type="match status" value="1"/>
</dbReference>
<evidence type="ECO:0000313" key="3">
    <source>
        <dbReference type="Proteomes" id="UP001319870"/>
    </source>
</evidence>
<accession>A0ABS7ZL34</accession>
<dbReference type="PANTHER" id="PTHR46696">
    <property type="entry name" value="P450, PUTATIVE (EUROFUNG)-RELATED"/>
    <property type="match status" value="1"/>
</dbReference>
<dbReference type="InterPro" id="IPR002397">
    <property type="entry name" value="Cyt_P450_B"/>
</dbReference>
<dbReference type="PRINTS" id="PR00359">
    <property type="entry name" value="BP450"/>
</dbReference>
<organism evidence="2 3">
    <name type="scientific">Isoptericola luteus</name>
    <dbReference type="NCBI Taxonomy" id="2879484"/>
    <lineage>
        <taxon>Bacteria</taxon>
        <taxon>Bacillati</taxon>
        <taxon>Actinomycetota</taxon>
        <taxon>Actinomycetes</taxon>
        <taxon>Micrococcales</taxon>
        <taxon>Promicromonosporaceae</taxon>
        <taxon>Isoptericola</taxon>
    </lineage>
</organism>